<keyword evidence="7" id="KW-1185">Reference proteome</keyword>
<dbReference type="RefSeq" id="WP_198877023.1">
    <property type="nucleotide sequence ID" value="NZ_JAEKMH010000003.1"/>
</dbReference>
<dbReference type="InterPro" id="IPR003953">
    <property type="entry name" value="FAD-dep_OxRdtase_2_FAD-bd"/>
</dbReference>
<evidence type="ECO:0000256" key="2">
    <source>
        <dbReference type="ARBA" id="ARBA00022630"/>
    </source>
</evidence>
<dbReference type="Gene3D" id="3.50.50.60">
    <property type="entry name" value="FAD/NAD(P)-binding domain"/>
    <property type="match status" value="1"/>
</dbReference>
<protein>
    <submittedName>
        <fullName evidence="6">FAD-binding protein</fullName>
    </submittedName>
</protein>
<dbReference type="NCBIfam" id="TIGR01409">
    <property type="entry name" value="TAT_signal_seq"/>
    <property type="match status" value="1"/>
</dbReference>
<dbReference type="InterPro" id="IPR027477">
    <property type="entry name" value="Succ_DH/fumarate_Rdtase_cat_sf"/>
</dbReference>
<dbReference type="InterPro" id="IPR050315">
    <property type="entry name" value="FAD-oxidoreductase_2"/>
</dbReference>
<evidence type="ECO:0000256" key="3">
    <source>
        <dbReference type="ARBA" id="ARBA00022827"/>
    </source>
</evidence>
<dbReference type="PANTHER" id="PTHR43400:SF10">
    <property type="entry name" value="3-OXOSTEROID 1-DEHYDROGENASE"/>
    <property type="match status" value="1"/>
</dbReference>
<evidence type="ECO:0000313" key="6">
    <source>
        <dbReference type="EMBL" id="MBJ3785796.1"/>
    </source>
</evidence>
<dbReference type="Proteomes" id="UP000602124">
    <property type="component" value="Unassembled WGS sequence"/>
</dbReference>
<dbReference type="EMBL" id="JAEKMH010000003">
    <property type="protein sequence ID" value="MBJ3785796.1"/>
    <property type="molecule type" value="Genomic_DNA"/>
</dbReference>
<evidence type="ECO:0000259" key="5">
    <source>
        <dbReference type="Pfam" id="PF00890"/>
    </source>
</evidence>
<evidence type="ECO:0000256" key="1">
    <source>
        <dbReference type="ARBA" id="ARBA00001974"/>
    </source>
</evidence>
<dbReference type="InterPro" id="IPR036188">
    <property type="entry name" value="FAD/NAD-bd_sf"/>
</dbReference>
<gene>
    <name evidence="6" type="ORF">JEQ47_13805</name>
</gene>
<evidence type="ECO:0000313" key="7">
    <source>
        <dbReference type="Proteomes" id="UP000602124"/>
    </source>
</evidence>
<comment type="cofactor">
    <cofactor evidence="1">
        <name>FAD</name>
        <dbReference type="ChEBI" id="CHEBI:57692"/>
    </cofactor>
</comment>
<dbReference type="AlphaFoldDB" id="A0A934IVB8"/>
<organism evidence="6 7">
    <name type="scientific">Devosia sediminis</name>
    <dbReference type="NCBI Taxonomy" id="2798801"/>
    <lineage>
        <taxon>Bacteria</taxon>
        <taxon>Pseudomonadati</taxon>
        <taxon>Pseudomonadota</taxon>
        <taxon>Alphaproteobacteria</taxon>
        <taxon>Hyphomicrobiales</taxon>
        <taxon>Devosiaceae</taxon>
        <taxon>Devosia</taxon>
    </lineage>
</organism>
<comment type="caution">
    <text evidence="6">The sequence shown here is derived from an EMBL/GenBank/DDBJ whole genome shotgun (WGS) entry which is preliminary data.</text>
</comment>
<dbReference type="PANTHER" id="PTHR43400">
    <property type="entry name" value="FUMARATE REDUCTASE"/>
    <property type="match status" value="1"/>
</dbReference>
<dbReference type="SUPFAM" id="SSF51905">
    <property type="entry name" value="FAD/NAD(P)-binding domain"/>
    <property type="match status" value="1"/>
</dbReference>
<dbReference type="InterPro" id="IPR006311">
    <property type="entry name" value="TAT_signal"/>
</dbReference>
<evidence type="ECO:0000256" key="4">
    <source>
        <dbReference type="ARBA" id="ARBA00023002"/>
    </source>
</evidence>
<reference evidence="6" key="1">
    <citation type="submission" date="2020-12" db="EMBL/GenBank/DDBJ databases">
        <title>Devosia sp. MSA67 isolated from Mo River.</title>
        <authorList>
            <person name="Ma F."/>
            <person name="Zi Z."/>
        </authorList>
    </citation>
    <scope>NUCLEOTIDE SEQUENCE</scope>
    <source>
        <strain evidence="6">MSA67</strain>
    </source>
</reference>
<dbReference type="Gene3D" id="3.90.700.10">
    <property type="entry name" value="Succinate dehydrogenase/fumarate reductase flavoprotein, catalytic domain"/>
    <property type="match status" value="1"/>
</dbReference>
<keyword evidence="2" id="KW-0285">Flavoprotein</keyword>
<feature type="domain" description="FAD-dependent oxidoreductase 2 FAD-binding" evidence="5">
    <location>
        <begin position="46"/>
        <end position="551"/>
    </location>
</feature>
<proteinExistence type="predicted"/>
<dbReference type="InterPro" id="IPR019546">
    <property type="entry name" value="TAT_signal_bac_arc"/>
</dbReference>
<dbReference type="PROSITE" id="PS51318">
    <property type="entry name" value="TAT"/>
    <property type="match status" value="1"/>
</dbReference>
<dbReference type="GO" id="GO:0008202">
    <property type="term" value="P:steroid metabolic process"/>
    <property type="evidence" value="ECO:0007669"/>
    <property type="project" value="UniProtKB-ARBA"/>
</dbReference>
<sequence length="569" mass="61212">MTSETSRVSRRNFIKAAGLGAASTAIGATTLGAAQAQEENWDAEVDVIAVGSGGAALAGACGAIDNGASVLILEKADFIGGTTSKSGGGSWVPNSHHMQAAGLKDDRDTFLRYCARVSFPELYNDQSPTYGLMPNNLKLLETFYDNAARVFEKLDQTGAHPTTMAMSWDNQPGADYHGQIEENGAIRGRQTSPRDEDGNEGFGFHMIMHMQAYVEERGATILTEHRVTRILRDETGRVIGVEAETPEGAKRFRALKGVIFGSGGFTQNPEMRANYLRTPIMGGCAVPANEGDLILMASEVGAKFGNLNEAWNQQVVLEEVLEFSSVASGVFFLGGDSSIAVNRFGKRMYDEKYVYPERARSHQVYDQWTGSYPNLYQIFIFDHAAREFGGMLVPTLDTDVSATTTVAETLEELAEKVQARFDALADRIGTYKLDPDFLANLKETIARYNGFAETGKDTDFHRGEAPADAFFHSAENKRDYPNPYMAPISDTGPYYAVLLGAGALDTKGGPVFNENGQVVDIHDQPIPGLYVAGNAAASPSGKSYLGGGGTLGLGVTFGYMAGEHAAAQA</sequence>
<dbReference type="GO" id="GO:0016491">
    <property type="term" value="F:oxidoreductase activity"/>
    <property type="evidence" value="ECO:0007669"/>
    <property type="project" value="UniProtKB-KW"/>
</dbReference>
<accession>A0A934IVB8</accession>
<name>A0A934IVB8_9HYPH</name>
<dbReference type="Pfam" id="PF00890">
    <property type="entry name" value="FAD_binding_2"/>
    <property type="match status" value="1"/>
</dbReference>
<keyword evidence="4" id="KW-0560">Oxidoreductase</keyword>
<keyword evidence="3" id="KW-0274">FAD</keyword>
<dbReference type="SUPFAM" id="SSF56425">
    <property type="entry name" value="Succinate dehydrogenase/fumarate reductase flavoprotein, catalytic domain"/>
    <property type="match status" value="1"/>
</dbReference>